<sequence>MRSMRRGTKEMDIILIRFADARLAAMDEAALDAYERLLDENDQDLYQWISGQKPAPHDHTALVAEIRTVAANG</sequence>
<evidence type="ECO:0000256" key="3">
    <source>
        <dbReference type="ARBA" id="ARBA00023186"/>
    </source>
</evidence>
<evidence type="ECO:0000313" key="5">
    <source>
        <dbReference type="Proteomes" id="UP000675940"/>
    </source>
</evidence>
<proteinExistence type="inferred from homology"/>
<dbReference type="SUPFAM" id="SSF109910">
    <property type="entry name" value="YgfY-like"/>
    <property type="match status" value="1"/>
</dbReference>
<dbReference type="PANTHER" id="PTHR12469">
    <property type="entry name" value="PROTEIN EMI5 HOMOLOG, MITOCHONDRIAL"/>
    <property type="match status" value="1"/>
</dbReference>
<dbReference type="AlphaFoldDB" id="A0A940S1Z6"/>
<comment type="similarity">
    <text evidence="1">Belongs to the SdhE FAD assembly factor family.</text>
</comment>
<dbReference type="EMBL" id="JAGISH010000007">
    <property type="protein sequence ID" value="MBP0483587.1"/>
    <property type="molecule type" value="Genomic_DNA"/>
</dbReference>
<gene>
    <name evidence="4" type="ORF">J5474_13950</name>
</gene>
<comment type="caution">
    <text evidence="4">The sequence shown here is derived from an EMBL/GenBank/DDBJ whole genome shotgun (WGS) entry which is preliminary data.</text>
</comment>
<dbReference type="Gene3D" id="1.10.150.250">
    <property type="entry name" value="Flavinator of succinate dehydrogenase"/>
    <property type="match status" value="1"/>
</dbReference>
<dbReference type="RefSeq" id="WP_209361602.1">
    <property type="nucleotide sequence ID" value="NZ_JAGISH010000007.1"/>
</dbReference>
<organism evidence="4 5">
    <name type="scientific">Sagittula salina</name>
    <dbReference type="NCBI Taxonomy" id="2820268"/>
    <lineage>
        <taxon>Bacteria</taxon>
        <taxon>Pseudomonadati</taxon>
        <taxon>Pseudomonadota</taxon>
        <taxon>Alphaproteobacteria</taxon>
        <taxon>Rhodobacterales</taxon>
        <taxon>Roseobacteraceae</taxon>
        <taxon>Sagittula</taxon>
    </lineage>
</organism>
<dbReference type="GO" id="GO:0006099">
    <property type="term" value="P:tricarboxylic acid cycle"/>
    <property type="evidence" value="ECO:0007669"/>
    <property type="project" value="TreeGrafter"/>
</dbReference>
<dbReference type="Pfam" id="PF03937">
    <property type="entry name" value="Sdh5"/>
    <property type="match status" value="1"/>
</dbReference>
<dbReference type="InterPro" id="IPR005631">
    <property type="entry name" value="SDH"/>
</dbReference>
<accession>A0A940S1Z6</accession>
<evidence type="ECO:0000256" key="2">
    <source>
        <dbReference type="ARBA" id="ARBA00019418"/>
    </source>
</evidence>
<evidence type="ECO:0000256" key="1">
    <source>
        <dbReference type="ARBA" id="ARBA00008571"/>
    </source>
</evidence>
<reference evidence="4" key="1">
    <citation type="submission" date="2021-03" db="EMBL/GenBank/DDBJ databases">
        <title>Sagittula salina sp. nov. strain M10.9X isolated from the marine waste.</title>
        <authorList>
            <person name="Satari L."/>
            <person name="Molina-Menor E."/>
            <person name="Vidal-Verdu A."/>
            <person name="Pascual J."/>
            <person name="Pereto J."/>
            <person name="Porcar M."/>
        </authorList>
    </citation>
    <scope>NUCLEOTIDE SEQUENCE</scope>
    <source>
        <strain evidence="4">M10.9X</strain>
    </source>
</reference>
<protein>
    <recommendedName>
        <fullName evidence="2">FAD assembly factor SdhE</fullName>
    </recommendedName>
</protein>
<dbReference type="Proteomes" id="UP000675940">
    <property type="component" value="Unassembled WGS sequence"/>
</dbReference>
<dbReference type="InterPro" id="IPR036714">
    <property type="entry name" value="SDH_sf"/>
</dbReference>
<keyword evidence="3" id="KW-0143">Chaperone</keyword>
<dbReference type="PANTHER" id="PTHR12469:SF2">
    <property type="entry name" value="SUCCINATE DEHYDROGENASE ASSEMBLY FACTOR 2, MITOCHONDRIAL"/>
    <property type="match status" value="1"/>
</dbReference>
<keyword evidence="5" id="KW-1185">Reference proteome</keyword>
<name>A0A940S1Z6_9RHOB</name>
<evidence type="ECO:0000313" key="4">
    <source>
        <dbReference type="EMBL" id="MBP0483587.1"/>
    </source>
</evidence>